<dbReference type="CDD" id="cd09086">
    <property type="entry name" value="ExoIII-like_AP-endo"/>
    <property type="match status" value="1"/>
</dbReference>
<dbReference type="GO" id="GO:0008311">
    <property type="term" value="F:double-stranded DNA 3'-5' DNA exonuclease activity"/>
    <property type="evidence" value="ECO:0007669"/>
    <property type="project" value="UniProtKB-EC"/>
</dbReference>
<evidence type="ECO:0000256" key="1">
    <source>
        <dbReference type="ARBA" id="ARBA00007092"/>
    </source>
</evidence>
<dbReference type="GO" id="GO:0006281">
    <property type="term" value="P:DNA repair"/>
    <property type="evidence" value="ECO:0007669"/>
    <property type="project" value="InterPro"/>
</dbReference>
<keyword evidence="6" id="KW-0464">Manganese</keyword>
<feature type="binding site" evidence="6">
    <location>
        <position position="153"/>
    </location>
    <ligand>
        <name>Mg(2+)</name>
        <dbReference type="ChEBI" id="CHEBI:18420"/>
        <label>1</label>
    </ligand>
</feature>
<keyword evidence="3 9" id="KW-0378">Hydrolase</keyword>
<evidence type="ECO:0000313" key="9">
    <source>
        <dbReference type="EMBL" id="MBE1237790.1"/>
    </source>
</evidence>
<dbReference type="PANTHER" id="PTHR43250:SF2">
    <property type="entry name" value="EXODEOXYRIBONUCLEASE III"/>
    <property type="match status" value="1"/>
</dbReference>
<evidence type="ECO:0000313" key="10">
    <source>
        <dbReference type="Proteomes" id="UP000631034"/>
    </source>
</evidence>
<feature type="binding site" evidence="6">
    <location>
        <position position="252"/>
    </location>
    <ligand>
        <name>Mg(2+)</name>
        <dbReference type="ChEBI" id="CHEBI:18420"/>
        <label>1</label>
    </ligand>
</feature>
<comment type="cofactor">
    <cofactor evidence="6">
        <name>Mg(2+)</name>
        <dbReference type="ChEBI" id="CHEBI:18420"/>
    </cofactor>
    <cofactor evidence="6">
        <name>Mn(2+)</name>
        <dbReference type="ChEBI" id="CHEBI:29035"/>
    </cofactor>
    <text evidence="6">Probably binds two magnesium or manganese ions per subunit.</text>
</comment>
<gene>
    <name evidence="9" type="primary">xth</name>
    <name evidence="9" type="ORF">IHV25_09040</name>
</gene>
<evidence type="ECO:0000256" key="7">
    <source>
        <dbReference type="PIRSR" id="PIRSR604808-3"/>
    </source>
</evidence>
<dbReference type="Pfam" id="PF03372">
    <property type="entry name" value="Exo_endo_phos"/>
    <property type="match status" value="1"/>
</dbReference>
<dbReference type="InterPro" id="IPR037493">
    <property type="entry name" value="ExoIII-like"/>
</dbReference>
<organism evidence="9 10">
    <name type="scientific">Phaeovibrio sulfidiphilus</name>
    <dbReference type="NCBI Taxonomy" id="1220600"/>
    <lineage>
        <taxon>Bacteria</taxon>
        <taxon>Pseudomonadati</taxon>
        <taxon>Pseudomonadota</taxon>
        <taxon>Alphaproteobacteria</taxon>
        <taxon>Rhodospirillales</taxon>
        <taxon>Rhodospirillaceae</taxon>
        <taxon>Phaeovibrio</taxon>
    </lineage>
</organism>
<feature type="binding site" evidence="6">
    <location>
        <position position="251"/>
    </location>
    <ligand>
        <name>Mg(2+)</name>
        <dbReference type="ChEBI" id="CHEBI:18420"/>
        <label>1</label>
    </ligand>
</feature>
<dbReference type="NCBIfam" id="TIGR00633">
    <property type="entry name" value="xth"/>
    <property type="match status" value="1"/>
</dbReference>
<dbReference type="InterPro" id="IPR036691">
    <property type="entry name" value="Endo/exonu/phosph_ase_sf"/>
</dbReference>
<protein>
    <submittedName>
        <fullName evidence="9">Exodeoxyribonuclease III</fullName>
        <ecNumber evidence="9">3.1.11.2</ecNumber>
    </submittedName>
</protein>
<feature type="binding site" evidence="6">
    <location>
        <position position="8"/>
    </location>
    <ligand>
        <name>Mg(2+)</name>
        <dbReference type="ChEBI" id="CHEBI:18420"/>
        <label>1</label>
    </ligand>
</feature>
<dbReference type="NCBIfam" id="TIGR00195">
    <property type="entry name" value="exoDNase_III"/>
    <property type="match status" value="1"/>
</dbReference>
<name>A0A8J6YNI0_9PROT</name>
<dbReference type="Proteomes" id="UP000631034">
    <property type="component" value="Unassembled WGS sequence"/>
</dbReference>
<evidence type="ECO:0000256" key="4">
    <source>
        <dbReference type="ARBA" id="ARBA00022842"/>
    </source>
</evidence>
<dbReference type="EC" id="3.1.11.2" evidence="9"/>
<comment type="similarity">
    <text evidence="1">Belongs to the DNA repair enzymes AP/ExoA family.</text>
</comment>
<feature type="binding site" evidence="6">
    <location>
        <position position="35"/>
    </location>
    <ligand>
        <name>Mg(2+)</name>
        <dbReference type="ChEBI" id="CHEBI:18420"/>
        <label>1</label>
    </ligand>
</feature>
<dbReference type="PROSITE" id="PS51435">
    <property type="entry name" value="AP_NUCLEASE_F1_4"/>
    <property type="match status" value="1"/>
</dbReference>
<feature type="active site" description="Proton acceptor" evidence="5">
    <location>
        <position position="252"/>
    </location>
</feature>
<evidence type="ECO:0000256" key="3">
    <source>
        <dbReference type="ARBA" id="ARBA00022801"/>
    </source>
</evidence>
<feature type="binding site" evidence="6">
    <location>
        <position position="151"/>
    </location>
    <ligand>
        <name>Mg(2+)</name>
        <dbReference type="ChEBI" id="CHEBI:18420"/>
        <label>1</label>
    </ligand>
</feature>
<evidence type="ECO:0000259" key="8">
    <source>
        <dbReference type="Pfam" id="PF03372"/>
    </source>
</evidence>
<feature type="site" description="Interaction with DNA substrate" evidence="7">
    <location>
        <position position="252"/>
    </location>
</feature>
<dbReference type="EMBL" id="JACZHT010000007">
    <property type="protein sequence ID" value="MBE1237790.1"/>
    <property type="molecule type" value="Genomic_DNA"/>
</dbReference>
<feature type="active site" description="Proton donor/acceptor" evidence="5">
    <location>
        <position position="151"/>
    </location>
</feature>
<dbReference type="RefSeq" id="WP_192534802.1">
    <property type="nucleotide sequence ID" value="NZ_JACZHT010000007.1"/>
</dbReference>
<comment type="caution">
    <text evidence="9">The sequence shown here is derived from an EMBL/GenBank/DDBJ whole genome shotgun (WGS) entry which is preliminary data.</text>
</comment>
<dbReference type="PANTHER" id="PTHR43250">
    <property type="entry name" value="EXODEOXYRIBONUCLEASE III"/>
    <property type="match status" value="1"/>
</dbReference>
<feature type="domain" description="Endonuclease/exonuclease/phosphatase" evidence="8">
    <location>
        <begin position="5"/>
        <end position="252"/>
    </location>
</feature>
<feature type="site" description="Transition state stabilizer" evidence="7">
    <location>
        <position position="153"/>
    </location>
</feature>
<feature type="site" description="Important for catalytic activity" evidence="7">
    <location>
        <position position="222"/>
    </location>
</feature>
<dbReference type="InterPro" id="IPR005135">
    <property type="entry name" value="Endo/exonuclease/phosphatase"/>
</dbReference>
<keyword evidence="2 6" id="KW-0479">Metal-binding</keyword>
<dbReference type="Gene3D" id="3.60.10.10">
    <property type="entry name" value="Endonuclease/exonuclease/phosphatase"/>
    <property type="match status" value="1"/>
</dbReference>
<sequence>MVRLATFNVNSIRARLPAVMAWLGREDLDVVLFQEIKVRDEEFPVGAFEDAGWQIVYHGQPSYNGVAIASRLSLEDVHMGLDGLGDDKQARYIEALVGGRLRVGCLYAPNGNPVSDTMKYSYKLSWMRRLLEHASARLRDEPDLPMVLGGDYNVCPSDEDVYNPASFADDALCRPETRAHYRSFAHMGFTDALRVRYPVETVYTFWDYKHGAWPKNHGLRIDHLLLNPAAADLLLDAGVDCSLRGEPKASDHTPVWVSLDV</sequence>
<keyword evidence="4 6" id="KW-0460">Magnesium</keyword>
<feature type="active site" evidence="5">
    <location>
        <position position="107"/>
    </location>
</feature>
<keyword evidence="10" id="KW-1185">Reference proteome</keyword>
<dbReference type="InterPro" id="IPR004808">
    <property type="entry name" value="AP_endonuc_1"/>
</dbReference>
<dbReference type="SUPFAM" id="SSF56219">
    <property type="entry name" value="DNase I-like"/>
    <property type="match status" value="1"/>
</dbReference>
<accession>A0A8J6YNI0</accession>
<dbReference type="GO" id="GO:0046872">
    <property type="term" value="F:metal ion binding"/>
    <property type="evidence" value="ECO:0007669"/>
    <property type="project" value="UniProtKB-KW"/>
</dbReference>
<evidence type="ECO:0000256" key="5">
    <source>
        <dbReference type="PIRSR" id="PIRSR604808-1"/>
    </source>
</evidence>
<dbReference type="AlphaFoldDB" id="A0A8J6YNI0"/>
<reference evidence="9" key="1">
    <citation type="submission" date="2020-10" db="EMBL/GenBank/DDBJ databases">
        <title>Genome sequence of the unusual species of purple photosynthetic bacteria, Phaeovibrio sulfidiphilus DSM 23193, type strain.</title>
        <authorList>
            <person name="Kyndt J.A."/>
            <person name="Meyer T.E."/>
        </authorList>
    </citation>
    <scope>NUCLEOTIDE SEQUENCE</scope>
    <source>
        <strain evidence="9">DSM 23193</strain>
    </source>
</reference>
<evidence type="ECO:0000256" key="6">
    <source>
        <dbReference type="PIRSR" id="PIRSR604808-2"/>
    </source>
</evidence>
<proteinExistence type="inferred from homology"/>
<evidence type="ECO:0000256" key="2">
    <source>
        <dbReference type="ARBA" id="ARBA00022723"/>
    </source>
</evidence>